<keyword evidence="3" id="KW-1185">Reference proteome</keyword>
<evidence type="ECO:0000313" key="3">
    <source>
        <dbReference type="Proteomes" id="UP000742786"/>
    </source>
</evidence>
<keyword evidence="1" id="KW-0812">Transmembrane</keyword>
<name>A0A916MZW0_9PROT</name>
<dbReference type="AlphaFoldDB" id="A0A916MZW0"/>
<protein>
    <submittedName>
        <fullName evidence="2">Uncharacterized protein</fullName>
    </submittedName>
</protein>
<keyword evidence="1" id="KW-1133">Transmembrane helix</keyword>
<sequence>MEVSNLIWLILIVALGIGVFAIGLSRHFENTKKGSLDGM</sequence>
<dbReference type="EMBL" id="CAJQUM010000001">
    <property type="protein sequence ID" value="CAG4883313.1"/>
    <property type="molecule type" value="Genomic_DNA"/>
</dbReference>
<evidence type="ECO:0000256" key="1">
    <source>
        <dbReference type="SAM" id="Phobius"/>
    </source>
</evidence>
<gene>
    <name evidence="2" type="ORF">GTOL_11195</name>
</gene>
<accession>A0A916MZW0</accession>
<comment type="caution">
    <text evidence="2">The sequence shown here is derived from an EMBL/GenBank/DDBJ whole genome shotgun (WGS) entry which is preliminary data.</text>
</comment>
<reference evidence="2" key="1">
    <citation type="submission" date="2021-04" db="EMBL/GenBank/DDBJ databases">
        <authorList>
            <person name="Hornung B."/>
        </authorList>
    </citation>
    <scope>NUCLEOTIDE SEQUENCE</scope>
    <source>
        <strain evidence="2">G5G6</strain>
    </source>
</reference>
<evidence type="ECO:0000313" key="2">
    <source>
        <dbReference type="EMBL" id="CAG4883313.1"/>
    </source>
</evidence>
<dbReference type="Proteomes" id="UP000742786">
    <property type="component" value="Unassembled WGS sequence"/>
</dbReference>
<feature type="transmembrane region" description="Helical" evidence="1">
    <location>
        <begin position="6"/>
        <end position="24"/>
    </location>
</feature>
<organism evidence="2 3">
    <name type="scientific">Georgfuchsia toluolica</name>
    <dbReference type="NCBI Taxonomy" id="424218"/>
    <lineage>
        <taxon>Bacteria</taxon>
        <taxon>Pseudomonadati</taxon>
        <taxon>Pseudomonadota</taxon>
        <taxon>Betaproteobacteria</taxon>
        <taxon>Nitrosomonadales</taxon>
        <taxon>Sterolibacteriaceae</taxon>
        <taxon>Georgfuchsia</taxon>
    </lineage>
</organism>
<proteinExistence type="predicted"/>
<keyword evidence="1" id="KW-0472">Membrane</keyword>